<evidence type="ECO:0000313" key="1">
    <source>
        <dbReference type="EMBL" id="MFD1935702.1"/>
    </source>
</evidence>
<reference evidence="2" key="1">
    <citation type="journal article" date="2019" name="Int. J. Syst. Evol. Microbiol.">
        <title>The Global Catalogue of Microorganisms (GCM) 10K type strain sequencing project: providing services to taxonomists for standard genome sequencing and annotation.</title>
        <authorList>
            <consortium name="The Broad Institute Genomics Platform"/>
            <consortium name="The Broad Institute Genome Sequencing Center for Infectious Disease"/>
            <person name="Wu L."/>
            <person name="Ma J."/>
        </authorList>
    </citation>
    <scope>NUCLEOTIDE SEQUENCE [LARGE SCALE GENOMIC DNA]</scope>
    <source>
        <strain evidence="2">ICMP 6774ER</strain>
    </source>
</reference>
<dbReference type="Proteomes" id="UP001597368">
    <property type="component" value="Unassembled WGS sequence"/>
</dbReference>
<keyword evidence="2" id="KW-1185">Reference proteome</keyword>
<sequence>MTPNMVPSAYRGVSVARLGRMDGRLLLGREAYRRTRFVVVRDERGGTTLLRVEKESEVPLFSPITKIEVLASPEECAYVVAPEADTAVPSTLARIALTRAQGVRAVVVEGRYGHVSFIVNPDPLRLAVQEIVPPEPPKLLDQVRRLLAVAEDLPPIVPVADTVGFEELAARAPAERYVLPCGGSGVTVGDVPAAYLDRRPALEKWTLLGCARSREIHEWFYGEPAAATVEICPRARGRASGVPTLTKCCLLEDRIERSDGLVVVPWGATLGQVRAALEHLARGWEPSWRPV</sequence>
<dbReference type="EMBL" id="JBHUFV010000046">
    <property type="protein sequence ID" value="MFD1935702.1"/>
    <property type="molecule type" value="Genomic_DNA"/>
</dbReference>
<accession>A0ABW4T1B6</accession>
<dbReference type="InterPro" id="IPR056131">
    <property type="entry name" value="DUF7714"/>
</dbReference>
<proteinExistence type="predicted"/>
<protein>
    <recommendedName>
        <fullName evidence="3">SseB family protein</fullName>
    </recommendedName>
</protein>
<evidence type="ECO:0000313" key="2">
    <source>
        <dbReference type="Proteomes" id="UP001597368"/>
    </source>
</evidence>
<evidence type="ECO:0008006" key="3">
    <source>
        <dbReference type="Google" id="ProtNLM"/>
    </source>
</evidence>
<organism evidence="1 2">
    <name type="scientific">Nonomuraea mangrovi</name>
    <dbReference type="NCBI Taxonomy" id="2316207"/>
    <lineage>
        <taxon>Bacteria</taxon>
        <taxon>Bacillati</taxon>
        <taxon>Actinomycetota</taxon>
        <taxon>Actinomycetes</taxon>
        <taxon>Streptosporangiales</taxon>
        <taxon>Streptosporangiaceae</taxon>
        <taxon>Nonomuraea</taxon>
    </lineage>
</organism>
<gene>
    <name evidence="1" type="ORF">ACFSKW_29950</name>
</gene>
<name>A0ABW4T1B6_9ACTN</name>
<dbReference type="Pfam" id="PF24830">
    <property type="entry name" value="DUF7714"/>
    <property type="match status" value="1"/>
</dbReference>
<dbReference type="RefSeq" id="WP_379575818.1">
    <property type="nucleotide sequence ID" value="NZ_JBHUFV010000046.1"/>
</dbReference>
<comment type="caution">
    <text evidence="1">The sequence shown here is derived from an EMBL/GenBank/DDBJ whole genome shotgun (WGS) entry which is preliminary data.</text>
</comment>